<feature type="domain" description="Transposase DDE" evidence="1">
    <location>
        <begin position="9"/>
        <end position="458"/>
    </location>
</feature>
<dbReference type="NCBIfam" id="NF033539">
    <property type="entry name" value="transpos_IS1380"/>
    <property type="match status" value="1"/>
</dbReference>
<name>A0A5M3XSU9_9ACTN</name>
<keyword evidence="3" id="KW-1185">Reference proteome</keyword>
<dbReference type="OrthoDB" id="3718343at2"/>
<protein>
    <submittedName>
        <fullName evidence="2">Transposase</fullName>
    </submittedName>
</protein>
<dbReference type="InterPro" id="IPR047960">
    <property type="entry name" value="Transpos_IS1380"/>
</dbReference>
<dbReference type="EMBL" id="BLAF01000037">
    <property type="protein sequence ID" value="GES23059.1"/>
    <property type="molecule type" value="Genomic_DNA"/>
</dbReference>
<evidence type="ECO:0000259" key="1">
    <source>
        <dbReference type="Pfam" id="PF13701"/>
    </source>
</evidence>
<accession>A0A5M3XSU9</accession>
<dbReference type="AlphaFoldDB" id="A0A5M3XSU9"/>
<reference evidence="2 3" key="1">
    <citation type="submission" date="2019-10" db="EMBL/GenBank/DDBJ databases">
        <title>Whole genome shotgun sequence of Acrocarpospora pleiomorpha NBRC 16267.</title>
        <authorList>
            <person name="Ichikawa N."/>
            <person name="Kimura A."/>
            <person name="Kitahashi Y."/>
            <person name="Komaki H."/>
            <person name="Oguchi A."/>
        </authorList>
    </citation>
    <scope>NUCLEOTIDE SEQUENCE [LARGE SCALE GENOMIC DNA]</scope>
    <source>
        <strain evidence="2 3">NBRC 16267</strain>
    </source>
</reference>
<dbReference type="InterPro" id="IPR025668">
    <property type="entry name" value="Tnp_DDE_dom"/>
</dbReference>
<evidence type="ECO:0000313" key="2">
    <source>
        <dbReference type="EMBL" id="GES23059.1"/>
    </source>
</evidence>
<organism evidence="2 3">
    <name type="scientific">Acrocarpospora pleiomorpha</name>
    <dbReference type="NCBI Taxonomy" id="90975"/>
    <lineage>
        <taxon>Bacteria</taxon>
        <taxon>Bacillati</taxon>
        <taxon>Actinomycetota</taxon>
        <taxon>Actinomycetes</taxon>
        <taxon>Streptosporangiales</taxon>
        <taxon>Streptosporangiaceae</taxon>
        <taxon>Acrocarpospora</taxon>
    </lineage>
</organism>
<sequence length="468" mass="50310">MRFFHAAAKTHASFDDEHLVAYAGLEPVMRLAERCGLAVLAGEHVAIADRLGVNAPAKLASIVAGMACGADSIDDLDMLRHGGMDRLLDGIRAPSTLGSFLRCLSWGNVRQIEKVSRMLLARLGTHTPLLPGADVLAFLDLDSMQRRTYGYAKQGSGFGHTKIQGKSVLIRGLNVLVSTLSTVLAAPVVTGTRLRGGSAASARGAESFVAESISASRAAGASGILVMRGDSAFYAAAPINACRRSGTRFSVTAKMDPKVKTAIAGIPESAWVAIEYPDAVFDEQAGCWVSDAEIAEIGYTAFASKKTNAVTARLIVRRVKRLNPRAGLGQDEIFPLHRYHAIFTDSPFDLVQAEQQHRDHAIIEQVNADLIDGPLAHLPSGNFNANAAWLTLAAIAHNLLRATGCLAGAFHARARGATLRRHLIIVPARLARHGRGHITFHLPGHWRRQRAWMNIFDAVHHPPPTQAV</sequence>
<evidence type="ECO:0000313" key="3">
    <source>
        <dbReference type="Proteomes" id="UP000377595"/>
    </source>
</evidence>
<dbReference type="Pfam" id="PF13701">
    <property type="entry name" value="DDE_Tnp_1_4"/>
    <property type="match status" value="1"/>
</dbReference>
<dbReference type="Proteomes" id="UP000377595">
    <property type="component" value="Unassembled WGS sequence"/>
</dbReference>
<proteinExistence type="predicted"/>
<dbReference type="RefSeq" id="WP_155347972.1">
    <property type="nucleotide sequence ID" value="NZ_BAAAHM010000009.1"/>
</dbReference>
<gene>
    <name evidence="2" type="ORF">Aple_059580</name>
</gene>
<comment type="caution">
    <text evidence="2">The sequence shown here is derived from an EMBL/GenBank/DDBJ whole genome shotgun (WGS) entry which is preliminary data.</text>
</comment>